<protein>
    <submittedName>
        <fullName evidence="1">SIR2 family protein</fullName>
    </submittedName>
</protein>
<evidence type="ECO:0000313" key="1">
    <source>
        <dbReference type="EMBL" id="MCG4609378.1"/>
    </source>
</evidence>
<comment type="caution">
    <text evidence="1">The sequence shown here is derived from an EMBL/GenBank/DDBJ whole genome shotgun (WGS) entry which is preliminary data.</text>
</comment>
<dbReference type="Pfam" id="PF13289">
    <property type="entry name" value="SIR2_2"/>
    <property type="match status" value="1"/>
</dbReference>
<dbReference type="EMBL" id="JAKNHQ010000001">
    <property type="protein sequence ID" value="MCG4609378.1"/>
    <property type="molecule type" value="Genomic_DNA"/>
</dbReference>
<reference evidence="1 2" key="1">
    <citation type="submission" date="2022-01" db="EMBL/GenBank/DDBJ databases">
        <title>Collection of gut derived symbiotic bacterial strains cultured from healthy donors.</title>
        <authorList>
            <person name="Lin H."/>
            <person name="Kohout C."/>
            <person name="Waligurski E."/>
            <person name="Pamer E.G."/>
        </authorList>
    </citation>
    <scope>NUCLEOTIDE SEQUENCE [LARGE SCALE GENOMIC DNA]</scope>
    <source>
        <strain evidence="1 2">DFI.7.58</strain>
    </source>
</reference>
<dbReference type="RefSeq" id="WP_237966213.1">
    <property type="nucleotide sequence ID" value="NZ_JAKNHQ010000001.1"/>
</dbReference>
<evidence type="ECO:0000313" key="2">
    <source>
        <dbReference type="Proteomes" id="UP001298681"/>
    </source>
</evidence>
<sequence length="282" mass="32818">MIPRSLENEYLNEKCVLFVGAGISSRITRPDGTRVPNWNQFVGELIEFAYGREYFSDEEKHDLFNMLNHNKSISVAQIVIDELKKSEFQAFLSEEFHNLEPNDPIYPILCKMSFRAIVTTNFDTLIEDAFQHFASQKIKTWTQDEIHENLAQIEEPFLLKLHGTYERQSTVVLGIRGYLECLYKNQIMQELMESLLLTNTFLFIGYSMSDPDINEIIDYINVISNGNGRNHYIAIEKGRITALEKKYLRKYKNLIVVEYENQTGSHEGVLTLLEELKKKKSL</sequence>
<gene>
    <name evidence="1" type="ORF">L0P57_00250</name>
</gene>
<dbReference type="SUPFAM" id="SSF52467">
    <property type="entry name" value="DHS-like NAD/FAD-binding domain"/>
    <property type="match status" value="1"/>
</dbReference>
<dbReference type="Proteomes" id="UP001298681">
    <property type="component" value="Unassembled WGS sequence"/>
</dbReference>
<accession>A0ABS9MFU8</accession>
<proteinExistence type="predicted"/>
<dbReference type="InterPro" id="IPR029035">
    <property type="entry name" value="DHS-like_NAD/FAD-binding_dom"/>
</dbReference>
<keyword evidence="2" id="KW-1185">Reference proteome</keyword>
<name>A0ABS9MFU8_9FIRM</name>
<organism evidence="1 2">
    <name type="scientific">Anaeromassilibacillus senegalensis</name>
    <dbReference type="NCBI Taxonomy" id="1673717"/>
    <lineage>
        <taxon>Bacteria</taxon>
        <taxon>Bacillati</taxon>
        <taxon>Bacillota</taxon>
        <taxon>Clostridia</taxon>
        <taxon>Eubacteriales</taxon>
        <taxon>Acutalibacteraceae</taxon>
        <taxon>Anaeromassilibacillus</taxon>
    </lineage>
</organism>